<evidence type="ECO:0000256" key="7">
    <source>
        <dbReference type="ARBA" id="ARBA00023326"/>
    </source>
</evidence>
<keyword evidence="2 9" id="KW-0378">Hydrolase</keyword>
<comment type="similarity">
    <text evidence="9">Belongs to the glycosyl hydrolase family 6.</text>
</comment>
<evidence type="ECO:0000313" key="12">
    <source>
        <dbReference type="EMBL" id="MBP2479583.1"/>
    </source>
</evidence>
<dbReference type="EC" id="3.2.1.-" evidence="9"/>
<dbReference type="PANTHER" id="PTHR34876:SF4">
    <property type="entry name" value="1,4-BETA-D-GLUCAN CELLOBIOHYDROLASE C-RELATED"/>
    <property type="match status" value="1"/>
</dbReference>
<dbReference type="PRINTS" id="PR00733">
    <property type="entry name" value="GLHYDRLASE6"/>
</dbReference>
<feature type="signal peptide" evidence="9">
    <location>
        <begin position="1"/>
        <end position="31"/>
    </location>
</feature>
<dbReference type="SUPFAM" id="SSF49384">
    <property type="entry name" value="Carbohydrate-binding domain"/>
    <property type="match status" value="1"/>
</dbReference>
<dbReference type="Proteomes" id="UP001519363">
    <property type="component" value="Unassembled WGS sequence"/>
</dbReference>
<evidence type="ECO:0000259" key="11">
    <source>
        <dbReference type="SMART" id="SM00637"/>
    </source>
</evidence>
<keyword evidence="4" id="KW-1015">Disulfide bond</keyword>
<keyword evidence="7 9" id="KW-0624">Polysaccharide degradation</keyword>
<dbReference type="PROSITE" id="PS00655">
    <property type="entry name" value="GLYCOSYL_HYDROL_F6_1"/>
    <property type="match status" value="1"/>
</dbReference>
<dbReference type="InterPro" id="IPR036434">
    <property type="entry name" value="Beta_cellobiohydrolase_sf"/>
</dbReference>
<evidence type="ECO:0000256" key="2">
    <source>
        <dbReference type="ARBA" id="ARBA00022801"/>
    </source>
</evidence>
<comment type="caution">
    <text evidence="12">The sequence shown here is derived from an EMBL/GenBank/DDBJ whole genome shotgun (WGS) entry which is preliminary data.</text>
</comment>
<keyword evidence="6 9" id="KW-0326">Glycosidase</keyword>
<sequence length="349" mass="36912">MSHRGKQCDRRGLALGAAVVLASTTCLMALAADPASAATACKVDYSVDDWGGGFTAKARSSNLREPISGWTLGFAFPGNQRLTPGARGLAAHLDEAVRQDAANGAKPLTVQLVVYNLPGRDCSALASNGELKAGEIGRYRTELIDPIAAILARPVYVKLRIVTVIEVDSLPNLVTNVSGRPTVVPQCDTMKANGNHVAGVGYALNKLGDVPNVHNYVDAGHLGWLGWDDNLGATVQVMWQAAAGEHQVDGLEPLRRRARLRQAFRARVAAQCFGQGVGMLIDTARNGWGGPNRPTQASTSTDPNTFVNQSRVDRRIHLGNWCNQAGAGLGERPKASPGPARPVSTPTCG</sequence>
<dbReference type="SMART" id="SM00637">
    <property type="entry name" value="CBD_II"/>
    <property type="match status" value="1"/>
</dbReference>
<evidence type="ECO:0000256" key="5">
    <source>
        <dbReference type="ARBA" id="ARBA00023277"/>
    </source>
</evidence>
<keyword evidence="5 9" id="KW-0119">Carbohydrate metabolism</keyword>
<reference evidence="12 13" key="1">
    <citation type="submission" date="2021-03" db="EMBL/GenBank/DDBJ databases">
        <title>Sequencing the genomes of 1000 actinobacteria strains.</title>
        <authorList>
            <person name="Klenk H.-P."/>
        </authorList>
    </citation>
    <scope>NUCLEOTIDE SEQUENCE [LARGE SCALE GENOMIC DNA]</scope>
    <source>
        <strain evidence="12 13">DSM 44580</strain>
    </source>
</reference>
<evidence type="ECO:0000256" key="3">
    <source>
        <dbReference type="ARBA" id="ARBA00023001"/>
    </source>
</evidence>
<organism evidence="12 13">
    <name type="scientific">Crossiella equi</name>
    <dbReference type="NCBI Taxonomy" id="130796"/>
    <lineage>
        <taxon>Bacteria</taxon>
        <taxon>Bacillati</taxon>
        <taxon>Actinomycetota</taxon>
        <taxon>Actinomycetes</taxon>
        <taxon>Pseudonocardiales</taxon>
        <taxon>Pseudonocardiaceae</taxon>
        <taxon>Crossiella</taxon>
    </lineage>
</organism>
<evidence type="ECO:0000256" key="9">
    <source>
        <dbReference type="RuleBase" id="RU361186"/>
    </source>
</evidence>
<evidence type="ECO:0000256" key="4">
    <source>
        <dbReference type="ARBA" id="ARBA00023157"/>
    </source>
</evidence>
<feature type="region of interest" description="Disordered" evidence="10">
    <location>
        <begin position="326"/>
        <end position="349"/>
    </location>
</feature>
<dbReference type="InterPro" id="IPR001524">
    <property type="entry name" value="Glyco_hydro_6_CS"/>
</dbReference>
<dbReference type="InterPro" id="IPR001919">
    <property type="entry name" value="CBD2"/>
</dbReference>
<keyword evidence="3 9" id="KW-0136">Cellulose degradation</keyword>
<dbReference type="EMBL" id="JAGIOO010000001">
    <property type="protein sequence ID" value="MBP2479583.1"/>
    <property type="molecule type" value="Genomic_DNA"/>
</dbReference>
<dbReference type="PANTHER" id="PTHR34876">
    <property type="match status" value="1"/>
</dbReference>
<dbReference type="PIRSF" id="PIRSF001100">
    <property type="entry name" value="Beta_cellobiohydrolase"/>
    <property type="match status" value="1"/>
</dbReference>
<proteinExistence type="inferred from homology"/>
<evidence type="ECO:0000256" key="10">
    <source>
        <dbReference type="SAM" id="MobiDB-lite"/>
    </source>
</evidence>
<accession>A0ABS5ASP9</accession>
<keyword evidence="13" id="KW-1185">Reference proteome</keyword>
<keyword evidence="1 9" id="KW-0732">Signal</keyword>
<evidence type="ECO:0000313" key="13">
    <source>
        <dbReference type="Proteomes" id="UP001519363"/>
    </source>
</evidence>
<feature type="chain" id="PRO_5044964724" description="Glucanase" evidence="9">
    <location>
        <begin position="32"/>
        <end position="349"/>
    </location>
</feature>
<name>A0ABS5ASP9_9PSEU</name>
<evidence type="ECO:0000256" key="1">
    <source>
        <dbReference type="ARBA" id="ARBA00022729"/>
    </source>
</evidence>
<dbReference type="Gene3D" id="3.20.20.40">
    <property type="entry name" value="1, 4-beta cellobiohydrolase"/>
    <property type="match status" value="2"/>
</dbReference>
<gene>
    <name evidence="12" type="ORF">JOF53_008455</name>
</gene>
<dbReference type="Pfam" id="PF00553">
    <property type="entry name" value="CBM_2"/>
    <property type="match status" value="1"/>
</dbReference>
<feature type="domain" description="CBM2" evidence="11">
    <location>
        <begin position="41"/>
        <end position="122"/>
    </location>
</feature>
<protein>
    <recommendedName>
        <fullName evidence="9">Glucanase</fullName>
        <ecNumber evidence="9">3.2.1.-</ecNumber>
    </recommendedName>
</protein>
<dbReference type="SUPFAM" id="SSF51989">
    <property type="entry name" value="Glycosyl hydrolases family 6, cellulases"/>
    <property type="match status" value="1"/>
</dbReference>
<feature type="compositionally biased region" description="Polar residues" evidence="10">
    <location>
        <begin position="293"/>
        <end position="307"/>
    </location>
</feature>
<dbReference type="Pfam" id="PF01341">
    <property type="entry name" value="Glyco_hydro_6"/>
    <property type="match status" value="1"/>
</dbReference>
<dbReference type="RefSeq" id="WP_276329055.1">
    <property type="nucleotide sequence ID" value="NZ_JAGIOO010000001.1"/>
</dbReference>
<dbReference type="InterPro" id="IPR016288">
    <property type="entry name" value="Beta_cellobiohydrolase"/>
</dbReference>
<evidence type="ECO:0000256" key="6">
    <source>
        <dbReference type="ARBA" id="ARBA00023295"/>
    </source>
</evidence>
<feature type="region of interest" description="Disordered" evidence="10">
    <location>
        <begin position="285"/>
        <end position="307"/>
    </location>
</feature>
<evidence type="ECO:0000256" key="8">
    <source>
        <dbReference type="PROSITE-ProRule" id="PRU10056"/>
    </source>
</evidence>
<feature type="active site" evidence="8">
    <location>
        <position position="121"/>
    </location>
</feature>
<dbReference type="InterPro" id="IPR008965">
    <property type="entry name" value="CBM2/CBM3_carb-bd_dom_sf"/>
</dbReference>